<sequence length="724" mass="81832">MLPKRFLRGFLYLFVFLGVATTLLLIANKHQIIEINEYIPFDYFSSAAPSFFQPPSNSFIIDIAIRECYIVNYKNPNCGKPEPSAGKFGDLSSYGSSWVRVKKDLGLGKLWFHKKILSLKKLEHKEFQNLIRENIIDDTVVIDIVVGDAKADANIPGNVHRLPQKIIDKFNKDKDVENLKYDAKLQLEFKQDEGKIIENEITEKYNEEDPKKEDGKNTQNDQNKPKLKEVKGTNVDENGKRKRERKTKRNDDKSHNFDTSGVMNQLDIPTMEQVKEQGWVYKFNGVWIQYGSHNNEQAINGIDLLFGPEAVDPRPNWELIQQPIQDISISTELAPHLTFRRGPKLDYKKKYNTPLKINGDQFKILQVADLHFSTGYGKCLEPQPPSSAIGCKADSRTLKFINHVLDVEKPDMVVLTGDQVFGSTSPDSETSAFKALSPYIERKIPFAIVMGNHDAEGSLGAKEMMGLYANMPYSVAAMGPEEIDGFGNYVVSVQGKTLTSVALSFYFVDSHAYSSNPKVYPGYDWIKPNQLMYMKEEGAALRDGIAEFEKETVKEVDQETKKEKKKNRTHLSMAFFHIPIPEFKNFNQPMTGEHREGVTAPRYNTGARDVFQELGVKAIGIGHDHCNDYCLMDQKQLQLQSRQEKREGDSGDAGDAGDNKIWLCYGGGVGLGGYGGYGGYIRRLRVFALDTAKGEIKTWKRTEAEPEKIIDEQILVTGGNVVNW</sequence>
<dbReference type="EMBL" id="CH981524">
    <property type="protein sequence ID" value="EDK43084.1"/>
    <property type="molecule type" value="Genomic_DNA"/>
</dbReference>
<dbReference type="STRING" id="379508.A5DV76"/>
<feature type="domain" description="Calcineurin-like phosphoesterase" evidence="3">
    <location>
        <begin position="362"/>
        <end position="626"/>
    </location>
</feature>
<protein>
    <recommendedName>
        <fullName evidence="3">Calcineurin-like phosphoesterase domain-containing protein</fullName>
    </recommendedName>
</protein>
<dbReference type="OMA" id="GDQIFGD"/>
<reference evidence="4 5" key="1">
    <citation type="journal article" date="2009" name="Nature">
        <title>Evolution of pathogenicity and sexual reproduction in eight Candida genomes.</title>
        <authorList>
            <person name="Butler G."/>
            <person name="Rasmussen M.D."/>
            <person name="Lin M.F."/>
            <person name="Santos M.A."/>
            <person name="Sakthikumar S."/>
            <person name="Munro C.A."/>
            <person name="Rheinbay E."/>
            <person name="Grabherr M."/>
            <person name="Forche A."/>
            <person name="Reedy J.L."/>
            <person name="Agrafioti I."/>
            <person name="Arnaud M.B."/>
            <person name="Bates S."/>
            <person name="Brown A.J."/>
            <person name="Brunke S."/>
            <person name="Costanzo M.C."/>
            <person name="Fitzpatrick D.A."/>
            <person name="de Groot P.W."/>
            <person name="Harris D."/>
            <person name="Hoyer L.L."/>
            <person name="Hube B."/>
            <person name="Klis F.M."/>
            <person name="Kodira C."/>
            <person name="Lennard N."/>
            <person name="Logue M.E."/>
            <person name="Martin R."/>
            <person name="Neiman A.M."/>
            <person name="Nikolaou E."/>
            <person name="Quail M.A."/>
            <person name="Quinn J."/>
            <person name="Santos M.C."/>
            <person name="Schmitzberger F.F."/>
            <person name="Sherlock G."/>
            <person name="Shah P."/>
            <person name="Silverstein K.A."/>
            <person name="Skrzypek M.S."/>
            <person name="Soll D."/>
            <person name="Staggs R."/>
            <person name="Stansfield I."/>
            <person name="Stumpf M.P."/>
            <person name="Sudbery P.E."/>
            <person name="Srikantha T."/>
            <person name="Zeng Q."/>
            <person name="Berman J."/>
            <person name="Berriman M."/>
            <person name="Heitman J."/>
            <person name="Gow N.A."/>
            <person name="Lorenz M.C."/>
            <person name="Birren B.W."/>
            <person name="Kellis M."/>
            <person name="Cuomo C.A."/>
        </authorList>
    </citation>
    <scope>NUCLEOTIDE SEQUENCE [LARGE SCALE GENOMIC DNA]</scope>
    <source>
        <strain evidence="5">ATCC 11503 / BCRC 21390 / CBS 2605 / JCM 1781 / NBRC 1676 / NRRL YB-4239</strain>
    </source>
</reference>
<dbReference type="PANTHER" id="PTHR32440">
    <property type="entry name" value="PHOSPHATASE DCR2-RELATED-RELATED"/>
    <property type="match status" value="1"/>
</dbReference>
<dbReference type="AlphaFoldDB" id="A5DV76"/>
<dbReference type="GeneID" id="5234742"/>
<evidence type="ECO:0000256" key="1">
    <source>
        <dbReference type="SAM" id="MobiDB-lite"/>
    </source>
</evidence>
<dbReference type="Gene3D" id="3.60.21.10">
    <property type="match status" value="1"/>
</dbReference>
<dbReference type="CDD" id="cd07383">
    <property type="entry name" value="MPP_Dcr2"/>
    <property type="match status" value="1"/>
</dbReference>
<accession>A5DV76</accession>
<evidence type="ECO:0000256" key="2">
    <source>
        <dbReference type="SAM" id="Phobius"/>
    </source>
</evidence>
<dbReference type="VEuPathDB" id="FungiDB:LELG_01262"/>
<keyword evidence="2" id="KW-1133">Transmembrane helix</keyword>
<dbReference type="OrthoDB" id="783096at2759"/>
<keyword evidence="5" id="KW-1185">Reference proteome</keyword>
<dbReference type="SUPFAM" id="SSF56300">
    <property type="entry name" value="Metallo-dependent phosphatases"/>
    <property type="match status" value="1"/>
</dbReference>
<dbReference type="GO" id="GO:0005737">
    <property type="term" value="C:cytoplasm"/>
    <property type="evidence" value="ECO:0007669"/>
    <property type="project" value="TreeGrafter"/>
</dbReference>
<dbReference type="InParanoid" id="A5DV76"/>
<feature type="transmembrane region" description="Helical" evidence="2">
    <location>
        <begin position="9"/>
        <end position="27"/>
    </location>
</feature>
<keyword evidence="2" id="KW-0812">Transmembrane</keyword>
<dbReference type="InterPro" id="IPR004843">
    <property type="entry name" value="Calcineurin-like_PHP"/>
</dbReference>
<dbReference type="Proteomes" id="UP000001996">
    <property type="component" value="Unassembled WGS sequence"/>
</dbReference>
<name>A5DV76_LODEL</name>
<dbReference type="PANTHER" id="PTHR32440:SF0">
    <property type="entry name" value="PHOSPHATASE DCR2-RELATED"/>
    <property type="match status" value="1"/>
</dbReference>
<evidence type="ECO:0000313" key="4">
    <source>
        <dbReference type="EMBL" id="EDK43084.1"/>
    </source>
</evidence>
<keyword evidence="2" id="KW-0472">Membrane</keyword>
<dbReference type="FunCoup" id="A5DV76">
    <property type="interactions" value="53"/>
</dbReference>
<feature type="region of interest" description="Disordered" evidence="1">
    <location>
        <begin position="201"/>
        <end position="262"/>
    </location>
</feature>
<evidence type="ECO:0000313" key="5">
    <source>
        <dbReference type="Proteomes" id="UP000001996"/>
    </source>
</evidence>
<feature type="compositionally biased region" description="Basic and acidic residues" evidence="1">
    <location>
        <begin position="201"/>
        <end position="216"/>
    </location>
</feature>
<evidence type="ECO:0000259" key="3">
    <source>
        <dbReference type="Pfam" id="PF00149"/>
    </source>
</evidence>
<dbReference type="Pfam" id="PF00149">
    <property type="entry name" value="Metallophos"/>
    <property type="match status" value="1"/>
</dbReference>
<gene>
    <name evidence="4" type="ORF">LELG_01262</name>
</gene>
<organism evidence="4 5">
    <name type="scientific">Lodderomyces elongisporus (strain ATCC 11503 / CBS 2605 / JCM 1781 / NBRC 1676 / NRRL YB-4239)</name>
    <name type="common">Yeast</name>
    <name type="synonym">Saccharomyces elongisporus</name>
    <dbReference type="NCBI Taxonomy" id="379508"/>
    <lineage>
        <taxon>Eukaryota</taxon>
        <taxon>Fungi</taxon>
        <taxon>Dikarya</taxon>
        <taxon>Ascomycota</taxon>
        <taxon>Saccharomycotina</taxon>
        <taxon>Pichiomycetes</taxon>
        <taxon>Debaryomycetaceae</taxon>
        <taxon>Candida/Lodderomyces clade</taxon>
        <taxon>Lodderomyces</taxon>
    </lineage>
</organism>
<dbReference type="eggNOG" id="KOG1432">
    <property type="taxonomic scope" value="Eukaryota"/>
</dbReference>
<dbReference type="HOGENOM" id="CLU_019692_4_2_1"/>
<proteinExistence type="predicted"/>
<dbReference type="KEGG" id="lel:PVL30_001232"/>
<dbReference type="InterPro" id="IPR029052">
    <property type="entry name" value="Metallo-depent_PP-like"/>
</dbReference>
<dbReference type="GO" id="GO:0004721">
    <property type="term" value="F:phosphoprotein phosphatase activity"/>
    <property type="evidence" value="ECO:0007669"/>
    <property type="project" value="TreeGrafter"/>
</dbReference>